<dbReference type="InterPro" id="IPR050721">
    <property type="entry name" value="Trk_Ktr_HKT_K-transport"/>
</dbReference>
<dbReference type="InterPro" id="IPR003148">
    <property type="entry name" value="RCK_N"/>
</dbReference>
<dbReference type="Gene3D" id="1.10.287.70">
    <property type="match status" value="1"/>
</dbReference>
<dbReference type="InterPro" id="IPR006037">
    <property type="entry name" value="RCK_C"/>
</dbReference>
<evidence type="ECO:0000256" key="8">
    <source>
        <dbReference type="SAM" id="Phobius"/>
    </source>
</evidence>
<organism evidence="11 12">
    <name type="scientific">Agaribacillus aureus</name>
    <dbReference type="NCBI Taxonomy" id="3051825"/>
    <lineage>
        <taxon>Bacteria</taxon>
        <taxon>Pseudomonadati</taxon>
        <taxon>Bacteroidota</taxon>
        <taxon>Cytophagia</taxon>
        <taxon>Cytophagales</taxon>
        <taxon>Splendidivirgaceae</taxon>
        <taxon>Agaribacillus</taxon>
    </lineage>
</organism>
<dbReference type="Pfam" id="PF02080">
    <property type="entry name" value="TrkA_C"/>
    <property type="match status" value="1"/>
</dbReference>
<keyword evidence="4 8" id="KW-1133">Transmembrane helix</keyword>
<dbReference type="PRINTS" id="PR01333">
    <property type="entry name" value="2POREKCHANEL"/>
</dbReference>
<gene>
    <name evidence="11" type="ORF">QQ020_26300</name>
</gene>
<dbReference type="Gene3D" id="3.30.70.1450">
    <property type="entry name" value="Regulator of K+ conductance, C-terminal domain"/>
    <property type="match status" value="1"/>
</dbReference>
<keyword evidence="2" id="KW-0813">Transport</keyword>
<dbReference type="SUPFAM" id="SSF81324">
    <property type="entry name" value="Voltage-gated potassium channels"/>
    <property type="match status" value="1"/>
</dbReference>
<accession>A0ABT8LGY2</accession>
<dbReference type="InterPro" id="IPR036291">
    <property type="entry name" value="NAD(P)-bd_dom_sf"/>
</dbReference>
<evidence type="ECO:0000259" key="10">
    <source>
        <dbReference type="PROSITE" id="PS51202"/>
    </source>
</evidence>
<keyword evidence="12" id="KW-1185">Reference proteome</keyword>
<dbReference type="Proteomes" id="UP001172083">
    <property type="component" value="Unassembled WGS sequence"/>
</dbReference>
<evidence type="ECO:0000313" key="11">
    <source>
        <dbReference type="EMBL" id="MDN5215616.1"/>
    </source>
</evidence>
<evidence type="ECO:0000256" key="2">
    <source>
        <dbReference type="ARBA" id="ARBA00022448"/>
    </source>
</evidence>
<feature type="transmembrane region" description="Helical" evidence="8">
    <location>
        <begin position="12"/>
        <end position="29"/>
    </location>
</feature>
<keyword evidence="6 8" id="KW-0472">Membrane</keyword>
<dbReference type="InterPro" id="IPR036721">
    <property type="entry name" value="RCK_C_sf"/>
</dbReference>
<evidence type="ECO:0000256" key="4">
    <source>
        <dbReference type="ARBA" id="ARBA00022989"/>
    </source>
</evidence>
<keyword evidence="5" id="KW-0406">Ion transport</keyword>
<keyword evidence="7 11" id="KW-0407">Ion channel</keyword>
<protein>
    <submittedName>
        <fullName evidence="11">Potassium channel protein</fullName>
    </submittedName>
</protein>
<evidence type="ECO:0000256" key="1">
    <source>
        <dbReference type="ARBA" id="ARBA00004651"/>
    </source>
</evidence>
<dbReference type="PANTHER" id="PTHR43833">
    <property type="entry name" value="POTASSIUM CHANNEL PROTEIN 2-RELATED-RELATED"/>
    <property type="match status" value="1"/>
</dbReference>
<feature type="transmembrane region" description="Helical" evidence="8">
    <location>
        <begin position="65"/>
        <end position="87"/>
    </location>
</feature>
<dbReference type="SUPFAM" id="SSF51735">
    <property type="entry name" value="NAD(P)-binding Rossmann-fold domains"/>
    <property type="match status" value="1"/>
</dbReference>
<dbReference type="InterPro" id="IPR003280">
    <property type="entry name" value="2pore_dom_K_chnl"/>
</dbReference>
<dbReference type="InterPro" id="IPR013099">
    <property type="entry name" value="K_chnl_dom"/>
</dbReference>
<comment type="caution">
    <text evidence="11">The sequence shown here is derived from an EMBL/GenBank/DDBJ whole genome shotgun (WGS) entry which is preliminary data.</text>
</comment>
<dbReference type="RefSeq" id="WP_346760955.1">
    <property type="nucleotide sequence ID" value="NZ_JAUJEB010000007.1"/>
</dbReference>
<dbReference type="GO" id="GO:0034220">
    <property type="term" value="P:monoatomic ion transmembrane transport"/>
    <property type="evidence" value="ECO:0007669"/>
    <property type="project" value="UniProtKB-KW"/>
</dbReference>
<evidence type="ECO:0000259" key="9">
    <source>
        <dbReference type="PROSITE" id="PS51201"/>
    </source>
</evidence>
<reference evidence="11" key="1">
    <citation type="submission" date="2023-06" db="EMBL/GenBank/DDBJ databases">
        <title>Genomic of Agaribacillus aureum.</title>
        <authorList>
            <person name="Wang G."/>
        </authorList>
    </citation>
    <scope>NUCLEOTIDE SEQUENCE</scope>
    <source>
        <strain evidence="11">BMA12</strain>
    </source>
</reference>
<dbReference type="Gene3D" id="3.40.50.720">
    <property type="entry name" value="NAD(P)-binding Rossmann-like Domain"/>
    <property type="match status" value="1"/>
</dbReference>
<feature type="domain" description="RCK N-terminal" evidence="9">
    <location>
        <begin position="108"/>
        <end position="226"/>
    </location>
</feature>
<dbReference type="PANTHER" id="PTHR43833:SF9">
    <property type="entry name" value="POTASSIUM CHANNEL PROTEIN YUGO-RELATED"/>
    <property type="match status" value="1"/>
</dbReference>
<dbReference type="SUPFAM" id="SSF116726">
    <property type="entry name" value="TrkA C-terminal domain-like"/>
    <property type="match status" value="1"/>
</dbReference>
<proteinExistence type="predicted"/>
<comment type="subcellular location">
    <subcellularLocation>
        <location evidence="1">Cell membrane</location>
        <topology evidence="1">Multi-pass membrane protein</topology>
    </subcellularLocation>
</comment>
<keyword evidence="3 8" id="KW-0812">Transmembrane</keyword>
<dbReference type="PROSITE" id="PS51202">
    <property type="entry name" value="RCK_C"/>
    <property type="match status" value="1"/>
</dbReference>
<dbReference type="PROSITE" id="PS51201">
    <property type="entry name" value="RCK_N"/>
    <property type="match status" value="1"/>
</dbReference>
<feature type="domain" description="RCK C-terminal" evidence="10">
    <location>
        <begin position="248"/>
        <end position="335"/>
    </location>
</feature>
<dbReference type="Pfam" id="PF07885">
    <property type="entry name" value="Ion_trans_2"/>
    <property type="match status" value="1"/>
</dbReference>
<evidence type="ECO:0000256" key="3">
    <source>
        <dbReference type="ARBA" id="ARBA00022692"/>
    </source>
</evidence>
<evidence type="ECO:0000256" key="6">
    <source>
        <dbReference type="ARBA" id="ARBA00023136"/>
    </source>
</evidence>
<evidence type="ECO:0000313" key="12">
    <source>
        <dbReference type="Proteomes" id="UP001172083"/>
    </source>
</evidence>
<evidence type="ECO:0000256" key="5">
    <source>
        <dbReference type="ARBA" id="ARBA00023065"/>
    </source>
</evidence>
<dbReference type="EMBL" id="JAUJEB010000007">
    <property type="protein sequence ID" value="MDN5215616.1"/>
    <property type="molecule type" value="Genomic_DNA"/>
</dbReference>
<evidence type="ECO:0000256" key="7">
    <source>
        <dbReference type="ARBA" id="ARBA00023303"/>
    </source>
</evidence>
<name>A0ABT8LGY2_9BACT</name>
<sequence>MDKNLVKLVRAFLLLVLSLAIGIIGYMIIEGYSFVNAVYMSVITISTVGYGEVEPLSKSGKLFTSTYIIVNLGIFAYVVSIFTTYLLEGELRVIFRNFIQGREVKQLRNHTIVCGYGRNGSKACEQLIKEKREFVLIDNNEELLQHFKNNGKFQSLVGDATADEVLKDAGIEKASSIITTLPSDAQNVFIALTARELNHDIKIIARASDQNSEKKLYRAGATHVVMPDALGGMHMAQLIAKPYVIEFLELLNGVGGENVVLDEFSFDQLQEKYHQKSLAQLDIRKNTGVTVIGLKEQNKGFLFNPHPETTVNHGDVLIILGAQENIDSFKKQYST</sequence>
<dbReference type="Pfam" id="PF02254">
    <property type="entry name" value="TrkA_N"/>
    <property type="match status" value="1"/>
</dbReference>